<evidence type="ECO:0000256" key="1">
    <source>
        <dbReference type="SAM" id="MobiDB-lite"/>
    </source>
</evidence>
<dbReference type="GO" id="GO:0016874">
    <property type="term" value="F:ligase activity"/>
    <property type="evidence" value="ECO:0007669"/>
    <property type="project" value="UniProtKB-KW"/>
</dbReference>
<dbReference type="Proteomes" id="UP000471745">
    <property type="component" value="Unassembled WGS sequence"/>
</dbReference>
<evidence type="ECO:0000313" key="2">
    <source>
        <dbReference type="EMBL" id="NEC53224.1"/>
    </source>
</evidence>
<keyword evidence="3" id="KW-1185">Reference proteome</keyword>
<reference evidence="2 3" key="1">
    <citation type="submission" date="2020-01" db="EMBL/GenBank/DDBJ databases">
        <title>Insect and environment-associated Actinomycetes.</title>
        <authorList>
            <person name="Currrie C."/>
            <person name="Chevrette M."/>
            <person name="Carlson C."/>
            <person name="Stubbendieck R."/>
            <person name="Wendt-Pienkowski E."/>
        </authorList>
    </citation>
    <scope>NUCLEOTIDE SEQUENCE [LARGE SCALE GENOMIC DNA]</scope>
    <source>
        <strain evidence="2 3">SID8189</strain>
    </source>
</reference>
<protein>
    <submittedName>
        <fullName evidence="2">Ergothioneine biosynthesis glutamate--cysteine ligase EgtA</fullName>
    </submittedName>
</protein>
<proteinExistence type="predicted"/>
<dbReference type="AlphaFoldDB" id="A0A9X5HFL8"/>
<dbReference type="EMBL" id="JAAGNA010001128">
    <property type="protein sequence ID" value="NEC53224.1"/>
    <property type="molecule type" value="Genomic_DNA"/>
</dbReference>
<accession>A0A9X5HFL8</accession>
<feature type="region of interest" description="Disordered" evidence="1">
    <location>
        <begin position="43"/>
        <end position="66"/>
    </location>
</feature>
<organism evidence="2 3">
    <name type="scientific">Actinospica acidiphila</name>
    <dbReference type="NCBI Taxonomy" id="304899"/>
    <lineage>
        <taxon>Bacteria</taxon>
        <taxon>Bacillati</taxon>
        <taxon>Actinomycetota</taxon>
        <taxon>Actinomycetes</taxon>
        <taxon>Catenulisporales</taxon>
        <taxon>Actinospicaceae</taxon>
        <taxon>Actinospica</taxon>
    </lineage>
</organism>
<gene>
    <name evidence="2" type="ORF">G3I18_32425</name>
</gene>
<feature type="non-terminal residue" evidence="2">
    <location>
        <position position="1"/>
    </location>
</feature>
<keyword evidence="2" id="KW-0436">Ligase</keyword>
<evidence type="ECO:0000313" key="3">
    <source>
        <dbReference type="Proteomes" id="UP000471745"/>
    </source>
</evidence>
<sequence>LAALPRLGAATVLVDRVAAFRDRYVARGRCPADDLLDAWRARHEARPDGSGAPLLTTHPHGKDTTS</sequence>
<name>A0A9X5HFL8_9ACTN</name>
<comment type="caution">
    <text evidence="2">The sequence shown here is derived from an EMBL/GenBank/DDBJ whole genome shotgun (WGS) entry which is preliminary data.</text>
</comment>